<evidence type="ECO:0000313" key="4">
    <source>
        <dbReference type="Proteomes" id="UP001293593"/>
    </source>
</evidence>
<organism evidence="3 4">
    <name type="scientific">Acacia crassicarpa</name>
    <name type="common">northern wattle</name>
    <dbReference type="NCBI Taxonomy" id="499986"/>
    <lineage>
        <taxon>Eukaryota</taxon>
        <taxon>Viridiplantae</taxon>
        <taxon>Streptophyta</taxon>
        <taxon>Embryophyta</taxon>
        <taxon>Tracheophyta</taxon>
        <taxon>Spermatophyta</taxon>
        <taxon>Magnoliopsida</taxon>
        <taxon>eudicotyledons</taxon>
        <taxon>Gunneridae</taxon>
        <taxon>Pentapetalae</taxon>
        <taxon>rosids</taxon>
        <taxon>fabids</taxon>
        <taxon>Fabales</taxon>
        <taxon>Fabaceae</taxon>
        <taxon>Caesalpinioideae</taxon>
        <taxon>mimosoid clade</taxon>
        <taxon>Acacieae</taxon>
        <taxon>Acacia</taxon>
    </lineage>
</organism>
<feature type="compositionally biased region" description="Basic and acidic residues" evidence="1">
    <location>
        <begin position="199"/>
        <end position="209"/>
    </location>
</feature>
<accession>A0AAE1KFM3</accession>
<protein>
    <submittedName>
        <fullName evidence="3">Uncharacterized protein</fullName>
    </submittedName>
</protein>
<keyword evidence="4" id="KW-1185">Reference proteome</keyword>
<reference evidence="3" key="1">
    <citation type="submission" date="2023-10" db="EMBL/GenBank/DDBJ databases">
        <title>Chromosome-level genome of the transformable northern wattle, Acacia crassicarpa.</title>
        <authorList>
            <person name="Massaro I."/>
            <person name="Sinha N.R."/>
            <person name="Poethig S."/>
            <person name="Leichty A.R."/>
        </authorList>
    </citation>
    <scope>NUCLEOTIDE SEQUENCE</scope>
    <source>
        <strain evidence="3">Acra3RX</strain>
        <tissue evidence="3">Leaf</tissue>
    </source>
</reference>
<dbReference type="EMBL" id="JAWXYG010000005">
    <property type="protein sequence ID" value="KAK4272375.1"/>
    <property type="molecule type" value="Genomic_DNA"/>
</dbReference>
<comment type="caution">
    <text evidence="3">The sequence shown here is derived from an EMBL/GenBank/DDBJ whole genome shotgun (WGS) entry which is preliminary data.</text>
</comment>
<dbReference type="Proteomes" id="UP001293593">
    <property type="component" value="Unassembled WGS sequence"/>
</dbReference>
<name>A0AAE1KFM3_9FABA</name>
<dbReference type="PANTHER" id="PTHR31170:SF25">
    <property type="entry name" value="BNAA09G04570D PROTEIN"/>
    <property type="match status" value="1"/>
</dbReference>
<sequence length="449" mass="51207">MDPNLLAQLQSTCEILRSECPKIQRVAHHLRNRNDFSKYYSPRMLSLGPIHHGEPHLKVGEKYKIMWASMYVQRDQEGRAQSLFRNIAENIEDLKNLYDEDTIGQFNDQQLAQMLFLDGCALLQILKHPDILKSEPLKAKVDQMALVRQDALLLENQLPFRVLHLLSDQPEYRLIEDMKTFLRCHHFSPADQKLKQKNGAKEDDSRHLSTEVPPQNVAQKGDSHQHHSLDIVVPNPAHLLDQLRRVVLAEFHPPGNKPATQESGTITHRNLKELNAAGIQVKRSKSNSPIDISFSSCCLTGELKLPNLVVDDTSASTYLNLMAYEACPDFENEYEISSYIEFLDSLVDHPDDVKELRKAKVLINRLGSDEELAKLFNIIGKDVVPNDAIYAYLRDNIESHYQIKYKAWYALAMATYCSNPWSITALMAASLLLILTFVQAWFAAFPSHP</sequence>
<keyword evidence="2" id="KW-0812">Transmembrane</keyword>
<feature type="region of interest" description="Disordered" evidence="1">
    <location>
        <begin position="192"/>
        <end position="226"/>
    </location>
</feature>
<evidence type="ECO:0000313" key="3">
    <source>
        <dbReference type="EMBL" id="KAK4272375.1"/>
    </source>
</evidence>
<dbReference type="Pfam" id="PF03140">
    <property type="entry name" value="DUF247"/>
    <property type="match status" value="1"/>
</dbReference>
<proteinExistence type="predicted"/>
<dbReference type="AlphaFoldDB" id="A0AAE1KFM3"/>
<keyword evidence="2" id="KW-1133">Transmembrane helix</keyword>
<feature type="transmembrane region" description="Helical" evidence="2">
    <location>
        <begin position="421"/>
        <end position="445"/>
    </location>
</feature>
<keyword evidence="2" id="KW-0472">Membrane</keyword>
<evidence type="ECO:0000256" key="2">
    <source>
        <dbReference type="SAM" id="Phobius"/>
    </source>
</evidence>
<evidence type="ECO:0000256" key="1">
    <source>
        <dbReference type="SAM" id="MobiDB-lite"/>
    </source>
</evidence>
<dbReference type="PANTHER" id="PTHR31170">
    <property type="entry name" value="BNAC04G53230D PROTEIN"/>
    <property type="match status" value="1"/>
</dbReference>
<gene>
    <name evidence="3" type="ORF">QN277_020942</name>
</gene>
<dbReference type="InterPro" id="IPR004158">
    <property type="entry name" value="DUF247_pln"/>
</dbReference>